<name>A0ABT9TAU1_9GAMM</name>
<reference evidence="1 2" key="1">
    <citation type="submission" date="2023-07" db="EMBL/GenBank/DDBJ databases">
        <title>Sorghum-associated microbial communities from plants grown in Nebraska, USA.</title>
        <authorList>
            <person name="Schachtman D."/>
        </authorList>
    </citation>
    <scope>NUCLEOTIDE SEQUENCE [LARGE SCALE GENOMIC DNA]</scope>
    <source>
        <strain evidence="1 2">CC49</strain>
    </source>
</reference>
<dbReference type="RefSeq" id="WP_307618435.1">
    <property type="nucleotide sequence ID" value="NZ_JAUSSJ010000004.1"/>
</dbReference>
<evidence type="ECO:0000313" key="2">
    <source>
        <dbReference type="Proteomes" id="UP001244623"/>
    </source>
</evidence>
<sequence>MQNIENSNMIYVKAFRRPFFTSLAKGEDLSHFFSVFKEYISCDNDLTVREFFDAFFEMLRKNYRNEYVYKTAIINKIVFGRHSPKTSSSSIELPVNNSIVDVAVFNGHSTAYEIKTEFDSPKRLVTQSIDYLDVFERVYIVTHPDFAEKYCALNIPNVGVLSLSKKETLSVVKEADSNIENIKLDKVFNVLRKCEYVKIIEDYTSSKICMPNGLIHSYCKSIFLSMPSNVANAYFINSMKKRATDKDFIDFLYSLPASLRALGYATPLSKKHKDYLINLMDSKIESQ</sequence>
<evidence type="ECO:0008006" key="3">
    <source>
        <dbReference type="Google" id="ProtNLM"/>
    </source>
</evidence>
<accession>A0ABT9TAU1</accession>
<gene>
    <name evidence="1" type="ORF">J2X94_002727</name>
</gene>
<dbReference type="EMBL" id="JAUSSJ010000004">
    <property type="protein sequence ID" value="MDQ0020563.1"/>
    <property type="molecule type" value="Genomic_DNA"/>
</dbReference>
<keyword evidence="2" id="KW-1185">Reference proteome</keyword>
<evidence type="ECO:0000313" key="1">
    <source>
        <dbReference type="EMBL" id="MDQ0020563.1"/>
    </source>
</evidence>
<dbReference type="NCBIfam" id="NF033832">
    <property type="entry name" value="sce7726_fam"/>
    <property type="match status" value="1"/>
</dbReference>
<dbReference type="Proteomes" id="UP001244623">
    <property type="component" value="Unassembled WGS sequence"/>
</dbReference>
<comment type="caution">
    <text evidence="1">The sequence shown here is derived from an EMBL/GenBank/DDBJ whole genome shotgun (WGS) entry which is preliminary data.</text>
</comment>
<organism evidence="1 2">
    <name type="scientific">[Curtobacterium] plantarum</name>
    <dbReference type="NCBI Taxonomy" id="221276"/>
    <lineage>
        <taxon>Bacteria</taxon>
        <taxon>Pseudomonadati</taxon>
        <taxon>Pseudomonadota</taxon>
        <taxon>Gammaproteobacteria</taxon>
        <taxon>Enterobacterales</taxon>
        <taxon>Erwiniaceae</taxon>
        <taxon>Pantoea</taxon>
    </lineage>
</organism>
<protein>
    <recommendedName>
        <fullName evidence="3">Sce7726 family protein</fullName>
    </recommendedName>
</protein>
<dbReference type="InterPro" id="IPR047729">
    <property type="entry name" value="Sce7726-like"/>
</dbReference>
<proteinExistence type="predicted"/>